<dbReference type="EC" id="2.4.1.227" evidence="10"/>
<feature type="binding site" evidence="10">
    <location>
        <position position="199"/>
    </location>
    <ligand>
        <name>UDP-N-acetyl-alpha-D-glucosamine</name>
        <dbReference type="ChEBI" id="CHEBI:57705"/>
    </ligand>
</feature>
<dbReference type="STRING" id="1423810.FD19_GL000208"/>
<dbReference type="InterPro" id="IPR004276">
    <property type="entry name" value="GlycoTrans_28_N"/>
</dbReference>
<keyword evidence="3 10" id="KW-0328">Glycosyltransferase</keyword>
<feature type="binding site" evidence="10">
    <location>
        <position position="128"/>
    </location>
    <ligand>
        <name>UDP-N-acetyl-alpha-D-glucosamine</name>
        <dbReference type="ChEBI" id="CHEBI:57705"/>
    </ligand>
</feature>
<comment type="caution">
    <text evidence="10">Lacks conserved residue(s) required for the propagation of feature annotation.</text>
</comment>
<name>A0A0R2CHI7_9LACO</name>
<dbReference type="Gene3D" id="3.40.50.2000">
    <property type="entry name" value="Glycogen Phosphorylase B"/>
    <property type="match status" value="2"/>
</dbReference>
<keyword evidence="9 10" id="KW-0961">Cell wall biogenesis/degradation</keyword>
<dbReference type="PANTHER" id="PTHR21015:SF22">
    <property type="entry name" value="GLYCOSYLTRANSFERASE"/>
    <property type="match status" value="1"/>
</dbReference>
<evidence type="ECO:0000256" key="9">
    <source>
        <dbReference type="ARBA" id="ARBA00023316"/>
    </source>
</evidence>
<evidence type="ECO:0000256" key="4">
    <source>
        <dbReference type="ARBA" id="ARBA00022679"/>
    </source>
</evidence>
<dbReference type="UniPathway" id="UPA00219"/>
<dbReference type="InterPro" id="IPR006009">
    <property type="entry name" value="GlcNAc_MurG"/>
</dbReference>
<dbReference type="Pfam" id="PF03033">
    <property type="entry name" value="Glyco_transf_28"/>
    <property type="match status" value="1"/>
</dbReference>
<keyword evidence="14" id="KW-1185">Reference proteome</keyword>
<comment type="subcellular location">
    <subcellularLocation>
        <location evidence="10">Cell membrane</location>
        <topology evidence="10">Peripheral membrane protein</topology>
        <orientation evidence="10">Cytoplasmic side</orientation>
    </subcellularLocation>
</comment>
<comment type="similarity">
    <text evidence="10">Belongs to the glycosyltransferase 28 family. MurG subfamily.</text>
</comment>
<accession>A0A0R2CHI7</accession>
<dbReference type="SUPFAM" id="SSF53756">
    <property type="entry name" value="UDP-Glycosyltransferase/glycogen phosphorylase"/>
    <property type="match status" value="1"/>
</dbReference>
<feature type="domain" description="Glycosyl transferase family 28 C-terminal" evidence="12">
    <location>
        <begin position="192"/>
        <end position="355"/>
    </location>
</feature>
<dbReference type="GO" id="GO:0050511">
    <property type="term" value="F:undecaprenyldiphospho-muramoylpentapeptide beta-N-acetylglucosaminyltransferase activity"/>
    <property type="evidence" value="ECO:0007669"/>
    <property type="project" value="UniProtKB-UniRule"/>
</dbReference>
<evidence type="ECO:0000259" key="12">
    <source>
        <dbReference type="Pfam" id="PF04101"/>
    </source>
</evidence>
<dbReference type="InterPro" id="IPR007235">
    <property type="entry name" value="Glyco_trans_28_C"/>
</dbReference>
<evidence type="ECO:0000256" key="3">
    <source>
        <dbReference type="ARBA" id="ARBA00022676"/>
    </source>
</evidence>
<evidence type="ECO:0000256" key="6">
    <source>
        <dbReference type="ARBA" id="ARBA00022984"/>
    </source>
</evidence>
<evidence type="ECO:0000256" key="10">
    <source>
        <dbReference type="HAMAP-Rule" id="MF_00033"/>
    </source>
</evidence>
<keyword evidence="1 10" id="KW-1003">Cell membrane</keyword>
<dbReference type="PANTHER" id="PTHR21015">
    <property type="entry name" value="UDP-N-ACETYLGLUCOSAMINE--N-ACETYLMURAMYL-(PENTAPEPTIDE) PYROPHOSPHORYL-UNDECAPRENOL N-ACETYLGLUCOSAMINE TRANSFERASE 1"/>
    <property type="match status" value="1"/>
</dbReference>
<proteinExistence type="inferred from homology"/>
<dbReference type="GO" id="GO:0008360">
    <property type="term" value="P:regulation of cell shape"/>
    <property type="evidence" value="ECO:0007669"/>
    <property type="project" value="UniProtKB-KW"/>
</dbReference>
<dbReference type="EMBL" id="AYZK01000001">
    <property type="protein sequence ID" value="KRM87929.1"/>
    <property type="molecule type" value="Genomic_DNA"/>
</dbReference>
<keyword evidence="8 10" id="KW-0131">Cell cycle</keyword>
<evidence type="ECO:0000256" key="7">
    <source>
        <dbReference type="ARBA" id="ARBA00023136"/>
    </source>
</evidence>
<keyword evidence="6 10" id="KW-0573">Peptidoglycan synthesis</keyword>
<keyword evidence="5 10" id="KW-0133">Cell shape</keyword>
<organism evidence="13 14">
    <name type="scientific">Lacticaseibacillus thailandensis DSM 22698 = JCM 13996</name>
    <dbReference type="NCBI Taxonomy" id="1423810"/>
    <lineage>
        <taxon>Bacteria</taxon>
        <taxon>Bacillati</taxon>
        <taxon>Bacillota</taxon>
        <taxon>Bacilli</taxon>
        <taxon>Lactobacillales</taxon>
        <taxon>Lactobacillaceae</taxon>
        <taxon>Lacticaseibacillus</taxon>
    </lineage>
</organism>
<dbReference type="Proteomes" id="UP000051789">
    <property type="component" value="Unassembled WGS sequence"/>
</dbReference>
<comment type="catalytic activity">
    <reaction evidence="10">
        <text>Mur2Ac(oyl-L-Ala-gamma-D-Glu-L-Lys-D-Ala-D-Ala)-di-trans,octa-cis-undecaprenyl diphosphate + UDP-N-acetyl-alpha-D-glucosamine = beta-D-GlcNAc-(1-&gt;4)-Mur2Ac(oyl-L-Ala-gamma-D-Glu-L-Lys-D-Ala-D-Ala)-di-trans,octa-cis-undecaprenyl diphosphate + UDP + H(+)</text>
        <dbReference type="Rhea" id="RHEA:23192"/>
        <dbReference type="ChEBI" id="CHEBI:15378"/>
        <dbReference type="ChEBI" id="CHEBI:57705"/>
        <dbReference type="ChEBI" id="CHEBI:58223"/>
        <dbReference type="ChEBI" id="CHEBI:60032"/>
        <dbReference type="ChEBI" id="CHEBI:60033"/>
        <dbReference type="EC" id="2.4.1.227"/>
    </reaction>
</comment>
<gene>
    <name evidence="10" type="primary">murG</name>
    <name evidence="13" type="ORF">FD19_GL000208</name>
</gene>
<keyword evidence="4 10" id="KW-0808">Transferase</keyword>
<dbReference type="AlphaFoldDB" id="A0A0R2CHI7"/>
<comment type="function">
    <text evidence="10">Cell wall formation. Catalyzes the transfer of a GlcNAc subunit on undecaprenyl-pyrophosphoryl-MurNAc-pentapeptide (lipid intermediate I) to form undecaprenyl-pyrophosphoryl-MurNAc-(pentapeptide)GlcNAc (lipid intermediate II).</text>
</comment>
<dbReference type="HAMAP" id="MF_00033">
    <property type="entry name" value="MurG"/>
    <property type="match status" value="1"/>
</dbReference>
<dbReference type="RefSeq" id="WP_056968915.1">
    <property type="nucleotide sequence ID" value="NZ_AYZK01000001.1"/>
</dbReference>
<reference evidence="13 14" key="1">
    <citation type="journal article" date="2015" name="Genome Announc.">
        <title>Expanding the biotechnology potential of lactobacilli through comparative genomics of 213 strains and associated genera.</title>
        <authorList>
            <person name="Sun Z."/>
            <person name="Harris H.M."/>
            <person name="McCann A."/>
            <person name="Guo C."/>
            <person name="Argimon S."/>
            <person name="Zhang W."/>
            <person name="Yang X."/>
            <person name="Jeffery I.B."/>
            <person name="Cooney J.C."/>
            <person name="Kagawa T.F."/>
            <person name="Liu W."/>
            <person name="Song Y."/>
            <person name="Salvetti E."/>
            <person name="Wrobel A."/>
            <person name="Rasinkangas P."/>
            <person name="Parkhill J."/>
            <person name="Rea M.C."/>
            <person name="O'Sullivan O."/>
            <person name="Ritari J."/>
            <person name="Douillard F.P."/>
            <person name="Paul Ross R."/>
            <person name="Yang R."/>
            <person name="Briner A.E."/>
            <person name="Felis G.E."/>
            <person name="de Vos W.M."/>
            <person name="Barrangou R."/>
            <person name="Klaenhammer T.R."/>
            <person name="Caufield P.W."/>
            <person name="Cui Y."/>
            <person name="Zhang H."/>
            <person name="O'Toole P.W."/>
        </authorList>
    </citation>
    <scope>NUCLEOTIDE SEQUENCE [LARGE SCALE GENOMIC DNA]</scope>
    <source>
        <strain evidence="13 14">DSM 22698</strain>
    </source>
</reference>
<dbReference type="GO" id="GO:0009252">
    <property type="term" value="P:peptidoglycan biosynthetic process"/>
    <property type="evidence" value="ECO:0007669"/>
    <property type="project" value="UniProtKB-UniRule"/>
</dbReference>
<keyword evidence="2 10" id="KW-0132">Cell division</keyword>
<dbReference type="Pfam" id="PF04101">
    <property type="entry name" value="Glyco_tran_28_C"/>
    <property type="match status" value="1"/>
</dbReference>
<protein>
    <recommendedName>
        <fullName evidence="10">UDP-N-acetylglucosamine--N-acetylmuramyl-(pentapeptide) pyrophosphoryl-undecaprenol N-acetylglucosamine transferase</fullName>
        <ecNumber evidence="10">2.4.1.227</ecNumber>
    </recommendedName>
    <alternativeName>
        <fullName evidence="10">Undecaprenyl-PP-MurNAc-pentapeptide-UDPGlcNAc GlcNAc transferase</fullName>
    </alternativeName>
</protein>
<comment type="pathway">
    <text evidence="10">Cell wall biogenesis; peptidoglycan biosynthesis.</text>
</comment>
<dbReference type="CDD" id="cd03785">
    <property type="entry name" value="GT28_MurG"/>
    <property type="match status" value="1"/>
</dbReference>
<evidence type="ECO:0000313" key="14">
    <source>
        <dbReference type="Proteomes" id="UP000051789"/>
    </source>
</evidence>
<feature type="binding site" evidence="10">
    <location>
        <position position="252"/>
    </location>
    <ligand>
        <name>UDP-N-acetyl-alpha-D-glucosamine</name>
        <dbReference type="ChEBI" id="CHEBI:57705"/>
    </ligand>
</feature>
<dbReference type="GO" id="GO:0071555">
    <property type="term" value="P:cell wall organization"/>
    <property type="evidence" value="ECO:0007669"/>
    <property type="project" value="UniProtKB-KW"/>
</dbReference>
<keyword evidence="7 10" id="KW-0472">Membrane</keyword>
<feature type="binding site" evidence="10">
    <location>
        <begin position="10"/>
        <end position="12"/>
    </location>
    <ligand>
        <name>UDP-N-acetyl-alpha-D-glucosamine</name>
        <dbReference type="ChEBI" id="CHEBI:57705"/>
    </ligand>
</feature>
<dbReference type="NCBIfam" id="TIGR01133">
    <property type="entry name" value="murG"/>
    <property type="match status" value="1"/>
</dbReference>
<evidence type="ECO:0000313" key="13">
    <source>
        <dbReference type="EMBL" id="KRM87929.1"/>
    </source>
</evidence>
<sequence>MRIIVSGGGTGGHIYPALALIDRLKERDLLDDVLYVGTHRGLENRIVPDHGIAFETIEIEGFRRKLNWAGLKYNAHTIQLFLKSVGAAKKILRRFKPDVVVGTGGYVSAATLYAAARLHIPTVIHESNSVAGVTNKFLGHFVDKIAISFPEVARDFPRAKVVITGNPRAQQVAGLSPNDRLTDFGLDPKKRTVLIFGGSRGAPMLNKAVLAALPIFARSDYQVLFATGRTHFKRVREDAGDVARNISIVPYIDRMERVLPDVQLLVSRSGATTLAETTALGLPSILIPSPNVTHNHQFHNAQALADAGAAVVITEPELAQEFTHTIDELMGDTARLAAMAKAARGQGVPDATDRLIKVMQDVMRG</sequence>
<evidence type="ECO:0000259" key="11">
    <source>
        <dbReference type="Pfam" id="PF03033"/>
    </source>
</evidence>
<evidence type="ECO:0000256" key="2">
    <source>
        <dbReference type="ARBA" id="ARBA00022618"/>
    </source>
</evidence>
<comment type="caution">
    <text evidence="13">The sequence shown here is derived from an EMBL/GenBank/DDBJ whole genome shotgun (WGS) entry which is preliminary data.</text>
</comment>
<dbReference type="PATRIC" id="fig|1423810.4.peg.212"/>
<evidence type="ECO:0000256" key="1">
    <source>
        <dbReference type="ARBA" id="ARBA00022475"/>
    </source>
</evidence>
<evidence type="ECO:0000256" key="5">
    <source>
        <dbReference type="ARBA" id="ARBA00022960"/>
    </source>
</evidence>
<feature type="binding site" evidence="10">
    <location>
        <position position="297"/>
    </location>
    <ligand>
        <name>UDP-N-acetyl-alpha-D-glucosamine</name>
        <dbReference type="ChEBI" id="CHEBI:57705"/>
    </ligand>
</feature>
<evidence type="ECO:0000256" key="8">
    <source>
        <dbReference type="ARBA" id="ARBA00023306"/>
    </source>
</evidence>
<dbReference type="GO" id="GO:0005975">
    <property type="term" value="P:carbohydrate metabolic process"/>
    <property type="evidence" value="ECO:0007669"/>
    <property type="project" value="InterPro"/>
</dbReference>
<dbReference type="GO" id="GO:0005886">
    <property type="term" value="C:plasma membrane"/>
    <property type="evidence" value="ECO:0007669"/>
    <property type="project" value="UniProtKB-SubCell"/>
</dbReference>
<feature type="domain" description="Glycosyltransferase family 28 N-terminal" evidence="11">
    <location>
        <begin position="3"/>
        <end position="147"/>
    </location>
</feature>
<dbReference type="GO" id="GO:0051301">
    <property type="term" value="P:cell division"/>
    <property type="evidence" value="ECO:0007669"/>
    <property type="project" value="UniProtKB-KW"/>
</dbReference>